<name>A0A1U7ZWK2_NELNU</name>
<keyword evidence="10 16" id="KW-1133">Transmembrane helix</keyword>
<evidence type="ECO:0000259" key="18">
    <source>
        <dbReference type="PROSITE" id="PS50011"/>
    </source>
</evidence>
<evidence type="ECO:0000313" key="20">
    <source>
        <dbReference type="RefSeq" id="XP_010256646.1"/>
    </source>
</evidence>
<reference evidence="20" key="1">
    <citation type="submission" date="2025-08" db="UniProtKB">
        <authorList>
            <consortium name="RefSeq"/>
        </authorList>
    </citation>
    <scope>IDENTIFICATION</scope>
</reference>
<dbReference type="PROSITE" id="PS50011">
    <property type="entry name" value="PROTEIN_KINASE_DOM"/>
    <property type="match status" value="1"/>
</dbReference>
<dbReference type="Gene3D" id="3.80.10.10">
    <property type="entry name" value="Ribonuclease Inhibitor"/>
    <property type="match status" value="2"/>
</dbReference>
<proteinExistence type="predicted"/>
<evidence type="ECO:0000256" key="2">
    <source>
        <dbReference type="ARBA" id="ARBA00012513"/>
    </source>
</evidence>
<dbReference type="GO" id="GO:0005524">
    <property type="term" value="F:ATP binding"/>
    <property type="evidence" value="ECO:0007669"/>
    <property type="project" value="InterPro"/>
</dbReference>
<keyword evidence="9" id="KW-0418">Kinase</keyword>
<dbReference type="eggNOG" id="ENOG502R43I">
    <property type="taxonomic scope" value="Eukaryota"/>
</dbReference>
<dbReference type="OMA" id="YGAVPEH"/>
<evidence type="ECO:0000256" key="17">
    <source>
        <dbReference type="SAM" id="SignalP"/>
    </source>
</evidence>
<accession>A0A1U7ZWK2</accession>
<evidence type="ECO:0000256" key="4">
    <source>
        <dbReference type="ARBA" id="ARBA00022614"/>
    </source>
</evidence>
<protein>
    <recommendedName>
        <fullName evidence="2">non-specific serine/threonine protein kinase</fullName>
        <ecNumber evidence="2">2.7.11.1</ecNumber>
    </recommendedName>
</protein>
<dbReference type="InParanoid" id="A0A1U7ZWK2"/>
<evidence type="ECO:0000256" key="10">
    <source>
        <dbReference type="ARBA" id="ARBA00022989"/>
    </source>
</evidence>
<evidence type="ECO:0000256" key="6">
    <source>
        <dbReference type="ARBA" id="ARBA00022692"/>
    </source>
</evidence>
<keyword evidence="13" id="KW-0325">Glycoprotein</keyword>
<dbReference type="Pfam" id="PF13855">
    <property type="entry name" value="LRR_8"/>
    <property type="match status" value="1"/>
</dbReference>
<evidence type="ECO:0000256" key="15">
    <source>
        <dbReference type="ARBA" id="ARBA00048679"/>
    </source>
</evidence>
<keyword evidence="8" id="KW-0677">Repeat</keyword>
<evidence type="ECO:0000256" key="3">
    <source>
        <dbReference type="ARBA" id="ARBA00022527"/>
    </source>
</evidence>
<dbReference type="OrthoDB" id="676979at2759"/>
<evidence type="ECO:0000313" key="19">
    <source>
        <dbReference type="Proteomes" id="UP000189703"/>
    </source>
</evidence>
<dbReference type="SUPFAM" id="SSF52058">
    <property type="entry name" value="L domain-like"/>
    <property type="match status" value="1"/>
</dbReference>
<comment type="catalytic activity">
    <reaction evidence="15">
        <text>L-seryl-[protein] + ATP = O-phospho-L-seryl-[protein] + ADP + H(+)</text>
        <dbReference type="Rhea" id="RHEA:17989"/>
        <dbReference type="Rhea" id="RHEA-COMP:9863"/>
        <dbReference type="Rhea" id="RHEA-COMP:11604"/>
        <dbReference type="ChEBI" id="CHEBI:15378"/>
        <dbReference type="ChEBI" id="CHEBI:29999"/>
        <dbReference type="ChEBI" id="CHEBI:30616"/>
        <dbReference type="ChEBI" id="CHEBI:83421"/>
        <dbReference type="ChEBI" id="CHEBI:456216"/>
        <dbReference type="EC" id="2.7.11.1"/>
    </reaction>
</comment>
<evidence type="ECO:0000256" key="11">
    <source>
        <dbReference type="ARBA" id="ARBA00023136"/>
    </source>
</evidence>
<dbReference type="Pfam" id="PF00069">
    <property type="entry name" value="Pkinase"/>
    <property type="match status" value="1"/>
</dbReference>
<keyword evidence="3" id="KW-0723">Serine/threonine-protein kinase</keyword>
<dbReference type="Gene3D" id="3.30.200.20">
    <property type="entry name" value="Phosphorylase Kinase, domain 1"/>
    <property type="match status" value="1"/>
</dbReference>
<dbReference type="FunFam" id="3.80.10.10:FF:000380">
    <property type="entry name" value="Putative inactive leucine-rich repeat receptor-like protein kinase"/>
    <property type="match status" value="1"/>
</dbReference>
<evidence type="ECO:0000256" key="14">
    <source>
        <dbReference type="ARBA" id="ARBA00047899"/>
    </source>
</evidence>
<feature type="domain" description="Protein kinase" evidence="18">
    <location>
        <begin position="447"/>
        <end position="719"/>
    </location>
</feature>
<evidence type="ECO:0000256" key="5">
    <source>
        <dbReference type="ARBA" id="ARBA00022679"/>
    </source>
</evidence>
<comment type="catalytic activity">
    <reaction evidence="14">
        <text>L-threonyl-[protein] + ATP = O-phospho-L-threonyl-[protein] + ADP + H(+)</text>
        <dbReference type="Rhea" id="RHEA:46608"/>
        <dbReference type="Rhea" id="RHEA-COMP:11060"/>
        <dbReference type="Rhea" id="RHEA-COMP:11605"/>
        <dbReference type="ChEBI" id="CHEBI:15378"/>
        <dbReference type="ChEBI" id="CHEBI:30013"/>
        <dbReference type="ChEBI" id="CHEBI:30616"/>
        <dbReference type="ChEBI" id="CHEBI:61977"/>
        <dbReference type="ChEBI" id="CHEBI:456216"/>
        <dbReference type="EC" id="2.7.11.1"/>
    </reaction>
</comment>
<dbReference type="Proteomes" id="UP000189703">
    <property type="component" value="Unplaced"/>
</dbReference>
<keyword evidence="5" id="KW-0808">Transferase</keyword>
<dbReference type="InterPro" id="IPR032675">
    <property type="entry name" value="LRR_dom_sf"/>
</dbReference>
<dbReference type="InterPro" id="IPR001611">
    <property type="entry name" value="Leu-rich_rpt"/>
</dbReference>
<evidence type="ECO:0000256" key="12">
    <source>
        <dbReference type="ARBA" id="ARBA00023170"/>
    </source>
</evidence>
<feature type="transmembrane region" description="Helical" evidence="16">
    <location>
        <begin position="366"/>
        <end position="389"/>
    </location>
</feature>
<evidence type="ECO:0000256" key="1">
    <source>
        <dbReference type="ARBA" id="ARBA00004479"/>
    </source>
</evidence>
<evidence type="ECO:0000256" key="9">
    <source>
        <dbReference type="ARBA" id="ARBA00022777"/>
    </source>
</evidence>
<dbReference type="FunFam" id="1.10.510.10:FF:000431">
    <property type="entry name" value="Putative inactive leucine-rich repeat receptor-like protein kinase"/>
    <property type="match status" value="1"/>
</dbReference>
<dbReference type="EC" id="2.7.11.1" evidence="2"/>
<feature type="signal peptide" evidence="17">
    <location>
        <begin position="1"/>
        <end position="27"/>
    </location>
</feature>
<keyword evidence="6 16" id="KW-0812">Transmembrane</keyword>
<dbReference type="InterPro" id="IPR000719">
    <property type="entry name" value="Prot_kinase_dom"/>
</dbReference>
<dbReference type="InterPro" id="IPR051824">
    <property type="entry name" value="LRR_Rcpt-Like_S/T_Kinase"/>
</dbReference>
<keyword evidence="12" id="KW-0675">Receptor</keyword>
<evidence type="ECO:0000256" key="16">
    <source>
        <dbReference type="SAM" id="Phobius"/>
    </source>
</evidence>
<feature type="chain" id="PRO_5010551418" description="non-specific serine/threonine protein kinase" evidence="17">
    <location>
        <begin position="28"/>
        <end position="758"/>
    </location>
</feature>
<keyword evidence="19" id="KW-1185">Reference proteome</keyword>
<keyword evidence="7 17" id="KW-0732">Signal</keyword>
<dbReference type="RefSeq" id="XP_010256646.1">
    <property type="nucleotide sequence ID" value="XM_010258344.1"/>
</dbReference>
<dbReference type="GO" id="GO:0005886">
    <property type="term" value="C:plasma membrane"/>
    <property type="evidence" value="ECO:0000318"/>
    <property type="project" value="GO_Central"/>
</dbReference>
<dbReference type="FunFam" id="3.80.10.10:FF:000673">
    <property type="entry name" value="Probable LRR receptor-like serine/threonine-protein kinase At2g02780"/>
    <property type="match status" value="1"/>
</dbReference>
<sequence length="758" mass="83246">MEATTRCSYCLFFAILILALLPPPSVAQLTPFENRILFRVQQLLEFPPAFQGWNNWTNFCYLPPSPSLTIVCSGNHVTELTVIGNRSSPSVNPKPASGRNSGFAVSEQTLSQSFLIDSFFTTLTKLASLKVLTLVSLGIWGPLPPKINRFRSLQVLNISFNFIYGQIPPSISTFKNLSSLVLADNLFNGTVPDLTSLAVLKELDLSGNLLGPKFPSLGNKLVTIILKNNTFQSEFRLDFKKFDALQRLDISSNQLNGPIPTALFSMPSIQYLNLARNKLTGALPTTISCSDKLGFVDLSNNLLTGRLPSCIGSNSSNRVVLYSWNCLSSGNSSYQHPTSFCDQEALAVKPTTTPKTKHHSSSKLGLIPGIGGGIVGGVIALGLLLLVIFRMTRSRKHGTSSFNKHMLNKPSAADTRYVSHTMRLGALELPPYHEFTMEEIEEATNNFDQTNLLGQGSYGQLYKGWLGDGSAVAVRCLKLKNKHSPQSLLQHMEVISKLRHRHLVGILGHCIVTFQDHPNAANTLFLVLEHVSNGALRSHLTDWRRRETLKWPQRMAINIGVARGIQFLHTGISPGIFGNDLKIENILLDDNFTPKISSYNLPLPARVGSQDPSNRDFLGNIGSAEHAEKDDIYQLGAIIVEVITGKQITSQNELDVIRLQLEKGLTEAPAKLRAVTDPAIRGTFAYESLRTAVEITIKCLSKDPRQRPSIEDVLWNLQYSVQVQDGWATSGNLSGKISGNLSGKLSGNLSGSISTYRP</sequence>
<dbReference type="SMART" id="SM00220">
    <property type="entry name" value="S_TKc"/>
    <property type="match status" value="1"/>
</dbReference>
<dbReference type="AlphaFoldDB" id="A0A1U7ZWK2"/>
<dbReference type="Pfam" id="PF00560">
    <property type="entry name" value="LRR_1"/>
    <property type="match status" value="1"/>
</dbReference>
<dbReference type="GO" id="GO:0004672">
    <property type="term" value="F:protein kinase activity"/>
    <property type="evidence" value="ECO:0000318"/>
    <property type="project" value="GO_Central"/>
</dbReference>
<dbReference type="SUPFAM" id="SSF56112">
    <property type="entry name" value="Protein kinase-like (PK-like)"/>
    <property type="match status" value="1"/>
</dbReference>
<dbReference type="PANTHER" id="PTHR48006:SF73">
    <property type="entry name" value="PROTEIN KINASE DOMAIN-CONTAINING PROTEIN"/>
    <property type="match status" value="1"/>
</dbReference>
<keyword evidence="11 16" id="KW-0472">Membrane</keyword>
<evidence type="ECO:0000256" key="13">
    <source>
        <dbReference type="ARBA" id="ARBA00023180"/>
    </source>
</evidence>
<organism evidence="19 20">
    <name type="scientific">Nelumbo nucifera</name>
    <name type="common">Sacred lotus</name>
    <dbReference type="NCBI Taxonomy" id="4432"/>
    <lineage>
        <taxon>Eukaryota</taxon>
        <taxon>Viridiplantae</taxon>
        <taxon>Streptophyta</taxon>
        <taxon>Embryophyta</taxon>
        <taxon>Tracheophyta</taxon>
        <taxon>Spermatophyta</taxon>
        <taxon>Magnoliopsida</taxon>
        <taxon>Proteales</taxon>
        <taxon>Nelumbonaceae</taxon>
        <taxon>Nelumbo</taxon>
    </lineage>
</organism>
<evidence type="ECO:0000256" key="7">
    <source>
        <dbReference type="ARBA" id="ARBA00022729"/>
    </source>
</evidence>
<dbReference type="InterPro" id="IPR011009">
    <property type="entry name" value="Kinase-like_dom_sf"/>
</dbReference>
<gene>
    <name evidence="20" type="primary">LOC104596990</name>
</gene>
<dbReference type="FunCoup" id="A0A1U7ZWK2">
    <property type="interactions" value="1264"/>
</dbReference>
<dbReference type="Gene3D" id="1.10.510.10">
    <property type="entry name" value="Transferase(Phosphotransferase) domain 1"/>
    <property type="match status" value="1"/>
</dbReference>
<evidence type="ECO:0000256" key="8">
    <source>
        <dbReference type="ARBA" id="ARBA00022737"/>
    </source>
</evidence>
<dbReference type="GO" id="GO:0004674">
    <property type="term" value="F:protein serine/threonine kinase activity"/>
    <property type="evidence" value="ECO:0007669"/>
    <property type="project" value="UniProtKB-KW"/>
</dbReference>
<dbReference type="GeneID" id="104596990"/>
<dbReference type="PANTHER" id="PTHR48006">
    <property type="entry name" value="LEUCINE-RICH REPEAT-CONTAINING PROTEIN DDB_G0281931-RELATED"/>
    <property type="match status" value="1"/>
</dbReference>
<dbReference type="KEGG" id="nnu:104596990"/>
<keyword evidence="4" id="KW-0433">Leucine-rich repeat</keyword>
<comment type="subcellular location">
    <subcellularLocation>
        <location evidence="1">Membrane</location>
        <topology evidence="1">Single-pass type I membrane protein</topology>
    </subcellularLocation>
</comment>